<accession>A0A2U1B7X5</accession>
<dbReference type="Proteomes" id="UP000245959">
    <property type="component" value="Unassembled WGS sequence"/>
</dbReference>
<organism evidence="6 7">
    <name type="scientific">Victivallis vadensis</name>
    <dbReference type="NCBI Taxonomy" id="172901"/>
    <lineage>
        <taxon>Bacteria</taxon>
        <taxon>Pseudomonadati</taxon>
        <taxon>Lentisphaerota</taxon>
        <taxon>Lentisphaeria</taxon>
        <taxon>Victivallales</taxon>
        <taxon>Victivallaceae</taxon>
        <taxon>Victivallis</taxon>
    </lineage>
</organism>
<dbReference type="InterPro" id="IPR000524">
    <property type="entry name" value="Tscrpt_reg_HTH_GntR"/>
</dbReference>
<comment type="caution">
    <text evidence="6">The sequence shown here is derived from an EMBL/GenBank/DDBJ whole genome shotgun (WGS) entry which is preliminary data.</text>
</comment>
<dbReference type="AlphaFoldDB" id="A0A2U1B7X5"/>
<keyword evidence="2 6" id="KW-0238">DNA-binding</keyword>
<reference evidence="6 7" key="1">
    <citation type="submission" date="2018-04" db="EMBL/GenBank/DDBJ databases">
        <title>Genomic Encyclopedia of Type Strains, Phase IV (KMG-IV): sequencing the most valuable type-strain genomes for metagenomic binning, comparative biology and taxonomic classification.</title>
        <authorList>
            <person name="Goeker M."/>
        </authorList>
    </citation>
    <scope>NUCLEOTIDE SEQUENCE [LARGE SCALE GENOMIC DNA]</scope>
    <source>
        <strain evidence="6 7">DSM 14823</strain>
    </source>
</reference>
<evidence type="ECO:0000256" key="2">
    <source>
        <dbReference type="ARBA" id="ARBA00023125"/>
    </source>
</evidence>
<evidence type="ECO:0000256" key="1">
    <source>
        <dbReference type="ARBA" id="ARBA00023015"/>
    </source>
</evidence>
<dbReference type="InterPro" id="IPR036390">
    <property type="entry name" value="WH_DNA-bd_sf"/>
</dbReference>
<dbReference type="Pfam" id="PF00392">
    <property type="entry name" value="GntR"/>
    <property type="match status" value="1"/>
</dbReference>
<name>A0A2U1B7X5_9BACT</name>
<keyword evidence="3" id="KW-0804">Transcription</keyword>
<evidence type="ECO:0000259" key="5">
    <source>
        <dbReference type="Pfam" id="PF13377"/>
    </source>
</evidence>
<dbReference type="EMBL" id="QEKH01000005">
    <property type="protein sequence ID" value="PVY44784.1"/>
    <property type="molecule type" value="Genomic_DNA"/>
</dbReference>
<keyword evidence="7" id="KW-1185">Reference proteome</keyword>
<dbReference type="OrthoDB" id="9798934at2"/>
<dbReference type="Gene3D" id="1.10.10.10">
    <property type="entry name" value="Winged helix-like DNA-binding domain superfamily/Winged helix DNA-binding domain"/>
    <property type="match status" value="1"/>
</dbReference>
<dbReference type="Pfam" id="PF13377">
    <property type="entry name" value="Peripla_BP_3"/>
    <property type="match status" value="1"/>
</dbReference>
<keyword evidence="1" id="KW-0805">Transcription regulation</keyword>
<dbReference type="InterPro" id="IPR046335">
    <property type="entry name" value="LacI/GalR-like_sensor"/>
</dbReference>
<evidence type="ECO:0000256" key="3">
    <source>
        <dbReference type="ARBA" id="ARBA00023163"/>
    </source>
</evidence>
<dbReference type="PANTHER" id="PTHR30146:SF109">
    <property type="entry name" value="HTH-TYPE TRANSCRIPTIONAL REGULATOR GALS"/>
    <property type="match status" value="1"/>
</dbReference>
<sequence>MNKSEQLYCELKGQLVARAPGSTFRTVRSIMDDFDVSQATVSSAIQRLTEEGLLRKNGRRSMEVTDAVLRYRKGAKPVYCLAIPRWPSEYYNMVELCFMEQAERLGYELEIVHYDWKQRVPRELELPKLDGLVVITGVSDITGDDVSFLDALDVPYVIFGRFLPGLALHSVSNDEEYTGAVAAHHLFELGHRKLAVLHSEPEGEGMTARTKGFRQFAELHGCSVEVIECGVRAGDDAVRKSYEFMKKRFSEKVPEFSALFVLSDSTAFGIYQACHECGIAIPGQLGVVTCGEAWNLAYRAPALTSVGIDHARLVEEAVRILKKNVPGKFEHVQVKAELTVRASTAPVAS</sequence>
<gene>
    <name evidence="6" type="ORF">C8D82_105113</name>
</gene>
<dbReference type="RefSeq" id="WP_116883108.1">
    <property type="nucleotide sequence ID" value="NZ_CABMMC010000040.1"/>
</dbReference>
<dbReference type="CDD" id="cd06267">
    <property type="entry name" value="PBP1_LacI_sugar_binding-like"/>
    <property type="match status" value="1"/>
</dbReference>
<protein>
    <submittedName>
        <fullName evidence="6">DNA-binding LacI/PurR family transcriptional regulator</fullName>
    </submittedName>
</protein>
<dbReference type="SUPFAM" id="SSF46785">
    <property type="entry name" value="Winged helix' DNA-binding domain"/>
    <property type="match status" value="1"/>
</dbReference>
<evidence type="ECO:0000259" key="4">
    <source>
        <dbReference type="Pfam" id="PF00392"/>
    </source>
</evidence>
<dbReference type="GeneID" id="78294431"/>
<dbReference type="InterPro" id="IPR036388">
    <property type="entry name" value="WH-like_DNA-bd_sf"/>
</dbReference>
<evidence type="ECO:0000313" key="6">
    <source>
        <dbReference type="EMBL" id="PVY44784.1"/>
    </source>
</evidence>
<dbReference type="PANTHER" id="PTHR30146">
    <property type="entry name" value="LACI-RELATED TRANSCRIPTIONAL REPRESSOR"/>
    <property type="match status" value="1"/>
</dbReference>
<dbReference type="Gene3D" id="3.40.50.2300">
    <property type="match status" value="2"/>
</dbReference>
<dbReference type="SUPFAM" id="SSF53822">
    <property type="entry name" value="Periplasmic binding protein-like I"/>
    <property type="match status" value="1"/>
</dbReference>
<proteinExistence type="predicted"/>
<dbReference type="InterPro" id="IPR028082">
    <property type="entry name" value="Peripla_BP_I"/>
</dbReference>
<feature type="domain" description="Transcriptional regulator LacI/GalR-like sensor" evidence="5">
    <location>
        <begin position="183"/>
        <end position="344"/>
    </location>
</feature>
<evidence type="ECO:0000313" key="7">
    <source>
        <dbReference type="Proteomes" id="UP000245959"/>
    </source>
</evidence>
<feature type="domain" description="HTH gntR-type" evidence="4">
    <location>
        <begin position="4"/>
        <end position="64"/>
    </location>
</feature>
<dbReference type="GO" id="GO:0000976">
    <property type="term" value="F:transcription cis-regulatory region binding"/>
    <property type="evidence" value="ECO:0007669"/>
    <property type="project" value="TreeGrafter"/>
</dbReference>
<dbReference type="GO" id="GO:0003700">
    <property type="term" value="F:DNA-binding transcription factor activity"/>
    <property type="evidence" value="ECO:0007669"/>
    <property type="project" value="InterPro"/>
</dbReference>